<evidence type="ECO:0000259" key="1">
    <source>
        <dbReference type="Pfam" id="PF18803"/>
    </source>
</evidence>
<feature type="non-terminal residue" evidence="2">
    <location>
        <position position="1"/>
    </location>
</feature>
<accession>A0AAD7CZH9</accession>
<sequence>CTNFLQAELLCPQCWLNKHKTMPTHWVVVWNKKEQFFEKHDFGQVMKNAVVALSHYGQQFPDANMGRIFMLVEMNGIHAIAISLCQCKTLDGRCGAPGFQQLLQAGIFPGSVKEPKIGYMLGLLESYHWQRNQGKGSAYNFVHILQRMAD</sequence>
<evidence type="ECO:0000313" key="2">
    <source>
        <dbReference type="EMBL" id="KAJ7670986.1"/>
    </source>
</evidence>
<feature type="non-terminal residue" evidence="2">
    <location>
        <position position="150"/>
    </location>
</feature>
<keyword evidence="3" id="KW-1185">Reference proteome</keyword>
<dbReference type="EMBL" id="JARKIE010000178">
    <property type="protein sequence ID" value="KAJ7670986.1"/>
    <property type="molecule type" value="Genomic_DNA"/>
</dbReference>
<gene>
    <name evidence="2" type="ORF">B0H17DRAFT_900576</name>
</gene>
<evidence type="ECO:0000313" key="3">
    <source>
        <dbReference type="Proteomes" id="UP001221757"/>
    </source>
</evidence>
<dbReference type="AlphaFoldDB" id="A0AAD7CZH9"/>
<reference evidence="2" key="1">
    <citation type="submission" date="2023-03" db="EMBL/GenBank/DDBJ databases">
        <title>Massive genome expansion in bonnet fungi (Mycena s.s.) driven by repeated elements and novel gene families across ecological guilds.</title>
        <authorList>
            <consortium name="Lawrence Berkeley National Laboratory"/>
            <person name="Harder C.B."/>
            <person name="Miyauchi S."/>
            <person name="Viragh M."/>
            <person name="Kuo A."/>
            <person name="Thoen E."/>
            <person name="Andreopoulos B."/>
            <person name="Lu D."/>
            <person name="Skrede I."/>
            <person name="Drula E."/>
            <person name="Henrissat B."/>
            <person name="Morin E."/>
            <person name="Kohler A."/>
            <person name="Barry K."/>
            <person name="LaButti K."/>
            <person name="Morin E."/>
            <person name="Salamov A."/>
            <person name="Lipzen A."/>
            <person name="Mereny Z."/>
            <person name="Hegedus B."/>
            <person name="Baldrian P."/>
            <person name="Stursova M."/>
            <person name="Weitz H."/>
            <person name="Taylor A."/>
            <person name="Grigoriev I.V."/>
            <person name="Nagy L.G."/>
            <person name="Martin F."/>
            <person name="Kauserud H."/>
        </authorList>
    </citation>
    <scope>NUCLEOTIDE SEQUENCE</scope>
    <source>
        <strain evidence="2">CBHHK067</strain>
    </source>
</reference>
<organism evidence="2 3">
    <name type="scientific">Mycena rosella</name>
    <name type="common">Pink bonnet</name>
    <name type="synonym">Agaricus rosellus</name>
    <dbReference type="NCBI Taxonomy" id="1033263"/>
    <lineage>
        <taxon>Eukaryota</taxon>
        <taxon>Fungi</taxon>
        <taxon>Dikarya</taxon>
        <taxon>Basidiomycota</taxon>
        <taxon>Agaricomycotina</taxon>
        <taxon>Agaricomycetes</taxon>
        <taxon>Agaricomycetidae</taxon>
        <taxon>Agaricales</taxon>
        <taxon>Marasmiineae</taxon>
        <taxon>Mycenaceae</taxon>
        <taxon>Mycena</taxon>
    </lineage>
</organism>
<comment type="caution">
    <text evidence="2">The sequence shown here is derived from an EMBL/GenBank/DDBJ whole genome shotgun (WGS) entry which is preliminary data.</text>
</comment>
<dbReference type="Pfam" id="PF18803">
    <property type="entry name" value="CxC2"/>
    <property type="match status" value="1"/>
</dbReference>
<proteinExistence type="predicted"/>
<dbReference type="InterPro" id="IPR041457">
    <property type="entry name" value="CxC2_KDZ-assoc"/>
</dbReference>
<name>A0AAD7CZH9_MYCRO</name>
<protein>
    <recommendedName>
        <fullName evidence="1">CxC2-like cysteine cluster KDZ transposase-associated domain-containing protein</fullName>
    </recommendedName>
</protein>
<feature type="domain" description="CxC2-like cysteine cluster KDZ transposase-associated" evidence="1">
    <location>
        <begin position="50"/>
        <end position="150"/>
    </location>
</feature>
<dbReference type="Proteomes" id="UP001221757">
    <property type="component" value="Unassembled WGS sequence"/>
</dbReference>